<gene>
    <name evidence="2" type="ORF">BIW53_02415</name>
</gene>
<name>A0A1S1NFG3_9GAMM</name>
<reference evidence="2 3" key="1">
    <citation type="submission" date="2016-10" db="EMBL/GenBank/DDBJ databases">
        <title>Pseudoalteromonas amylolytica sp. nov., isolated from the surface seawater.</title>
        <authorList>
            <person name="Wu Y.-H."/>
            <person name="Cheng H."/>
            <person name="Jin X.-B."/>
            <person name="Wang C.-S."/>
            <person name="Xu X.-W."/>
        </authorList>
    </citation>
    <scope>NUCLEOTIDE SEQUENCE [LARGE SCALE GENOMIC DNA]</scope>
    <source>
        <strain evidence="2 3">JCM 12483</strain>
    </source>
</reference>
<accession>A0A1S1NFG3</accession>
<evidence type="ECO:0000259" key="1">
    <source>
        <dbReference type="Pfam" id="PF12262"/>
    </source>
</evidence>
<feature type="domain" description="Bacterial virulence factor lipase N-terminal" evidence="1">
    <location>
        <begin position="38"/>
        <end position="281"/>
    </location>
</feature>
<dbReference type="EMBL" id="MNAN01000018">
    <property type="protein sequence ID" value="OHU97193.1"/>
    <property type="molecule type" value="Genomic_DNA"/>
</dbReference>
<dbReference type="SUPFAM" id="SSF53474">
    <property type="entry name" value="alpha/beta-Hydrolases"/>
    <property type="match status" value="1"/>
</dbReference>
<dbReference type="InterPro" id="IPR029058">
    <property type="entry name" value="AB_hydrolase_fold"/>
</dbReference>
<dbReference type="AlphaFoldDB" id="A0A1S1NFG3"/>
<dbReference type="Proteomes" id="UP000180253">
    <property type="component" value="Unassembled WGS sequence"/>
</dbReference>
<protein>
    <submittedName>
        <fullName evidence="2">Lipase</fullName>
    </submittedName>
</protein>
<dbReference type="InterPro" id="IPR020009">
    <property type="entry name" value="VolA/Pla-1/cef"/>
</dbReference>
<proteinExistence type="predicted"/>
<dbReference type="PROSITE" id="PS51257">
    <property type="entry name" value="PROKAR_LIPOPROTEIN"/>
    <property type="match status" value="1"/>
</dbReference>
<evidence type="ECO:0000313" key="2">
    <source>
        <dbReference type="EMBL" id="OHU97193.1"/>
    </source>
</evidence>
<dbReference type="NCBIfam" id="TIGR03502">
    <property type="entry name" value="lipase_Pla1_cef"/>
    <property type="match status" value="1"/>
</dbReference>
<dbReference type="RefSeq" id="WP_070990228.1">
    <property type="nucleotide sequence ID" value="NZ_CBCSHD010000008.1"/>
</dbReference>
<dbReference type="Pfam" id="PF12262">
    <property type="entry name" value="Lipase_bact_N"/>
    <property type="match status" value="1"/>
</dbReference>
<evidence type="ECO:0000313" key="3">
    <source>
        <dbReference type="Proteomes" id="UP000180253"/>
    </source>
</evidence>
<dbReference type="InterPro" id="IPR025920">
    <property type="entry name" value="Lipase_bact_N"/>
</dbReference>
<comment type="caution">
    <text evidence="2">The sequence shown here is derived from an EMBL/GenBank/DDBJ whole genome shotgun (WGS) entry which is preliminary data.</text>
</comment>
<dbReference type="OrthoDB" id="5477453at2"/>
<sequence>MKKMLLSLAVSSVLVGCGGGETLEDVKKDSTPVLPSASIKFDPSNSVISVPNDLLLSGTKDGTLNLPGELDENGNPAVTRAHYASPSLALGAQDGWSTQMPYVIDLNVPAGYSVSAQSASDPQSVRIFEVVMGADQSDEQCSAVPAGIACRLVGELENGMTGDFVSVLNESGDGIVIQPLKPFKAGKTYITVLTDSLTMGDGRAIKPSSTYTLLRQEAPLVTDTQKALQAVIKSYESAVISGGDLAKENIIYTAAATMQSVGPVVGTVKKLMAASIAQGTNPKVVVPEQPMMTVADVLSSVITDPATLAPFQAVQYMRGSIQLPMYSAKPATTDISSAADTYWRAQCDSAVAVLGYKAAVGGTLPEPQADTNDAACAAMSNGVLRDFGLDTTRFLTKYNTIPQVQWLANVPVQITKPRAELFGIEQPATGWPVVILQHGITTSKEAMLGLTLALSSQGFATVAIDHPMHGERGIDVDADGLDDFNATDGKGSVLSYMNLTSLLVARDNLRQSSVDLLGLRLGLNFVNPALGLNPTQVSFIGHSLGSIVAPSFIAHANMPLAEQVDPLFKVQSAALASGGSGIASFLAESEEFGPFVQGSVLLAANNLASKAFISFIATDAASVCPVEGIEVNPQDSAYLSAVAPCAFVAYTKHLTETGDTQSLAAIKSIVQQFVYASQTVLDSGDPGNYASLVQAVQTPIYMSVVTGGVDGNKADTVIPPTTSNPLAGSTPLARMMGLQTVSETQMTTTPMSYVVNFSQGHHGSVVTTGYRENAGGTEQGHAMATVEMQTQIVSFLKSQGLLLPISNSAVIAN</sequence>
<dbReference type="Gene3D" id="3.40.50.1820">
    <property type="entry name" value="alpha/beta hydrolase"/>
    <property type="match status" value="1"/>
</dbReference>
<dbReference type="STRING" id="327939.BIW53_02415"/>
<keyword evidence="3" id="KW-1185">Reference proteome</keyword>
<organism evidence="2 3">
    <name type="scientific">Pseudoalteromonas byunsanensis</name>
    <dbReference type="NCBI Taxonomy" id="327939"/>
    <lineage>
        <taxon>Bacteria</taxon>
        <taxon>Pseudomonadati</taxon>
        <taxon>Pseudomonadota</taxon>
        <taxon>Gammaproteobacteria</taxon>
        <taxon>Alteromonadales</taxon>
        <taxon>Pseudoalteromonadaceae</taxon>
        <taxon>Pseudoalteromonas</taxon>
    </lineage>
</organism>